<organism evidence="1 2">
    <name type="scientific">Stephania yunnanensis</name>
    <dbReference type="NCBI Taxonomy" id="152371"/>
    <lineage>
        <taxon>Eukaryota</taxon>
        <taxon>Viridiplantae</taxon>
        <taxon>Streptophyta</taxon>
        <taxon>Embryophyta</taxon>
        <taxon>Tracheophyta</taxon>
        <taxon>Spermatophyta</taxon>
        <taxon>Magnoliopsida</taxon>
        <taxon>Ranunculales</taxon>
        <taxon>Menispermaceae</taxon>
        <taxon>Menispermoideae</taxon>
        <taxon>Cissampelideae</taxon>
        <taxon>Stephania</taxon>
    </lineage>
</organism>
<protein>
    <submittedName>
        <fullName evidence="1">Uncharacterized protein</fullName>
    </submittedName>
</protein>
<dbReference type="AlphaFoldDB" id="A0AAP0Q9Q1"/>
<dbReference type="EMBL" id="JBBNAF010000001">
    <property type="protein sequence ID" value="KAK9168146.1"/>
    <property type="molecule type" value="Genomic_DNA"/>
</dbReference>
<reference evidence="1 2" key="1">
    <citation type="submission" date="2024-01" db="EMBL/GenBank/DDBJ databases">
        <title>Genome assemblies of Stephania.</title>
        <authorList>
            <person name="Yang L."/>
        </authorList>
    </citation>
    <scope>NUCLEOTIDE SEQUENCE [LARGE SCALE GENOMIC DNA]</scope>
    <source>
        <strain evidence="1">YNDBR</strain>
        <tissue evidence="1">Leaf</tissue>
    </source>
</reference>
<dbReference type="Proteomes" id="UP001420932">
    <property type="component" value="Unassembled WGS sequence"/>
</dbReference>
<keyword evidence="2" id="KW-1185">Reference proteome</keyword>
<proteinExistence type="predicted"/>
<sequence>MWVDWCTRTRRPHEPKRRFQEPLCTCFEEFEFPLRGSLIGFDFEPESINTAVCNWDDQVRWFFVEKLRLHNAGFRVFSRSFRHNSVELSVVSSSNSIRNSDEVRFVAAAVVVKERHIDMENTS</sequence>
<accession>A0AAP0Q9Q1</accession>
<name>A0AAP0Q9Q1_9MAGN</name>
<evidence type="ECO:0000313" key="1">
    <source>
        <dbReference type="EMBL" id="KAK9168146.1"/>
    </source>
</evidence>
<comment type="caution">
    <text evidence="1">The sequence shown here is derived from an EMBL/GenBank/DDBJ whole genome shotgun (WGS) entry which is preliminary data.</text>
</comment>
<evidence type="ECO:0000313" key="2">
    <source>
        <dbReference type="Proteomes" id="UP001420932"/>
    </source>
</evidence>
<gene>
    <name evidence="1" type="ORF">Syun_000286</name>
</gene>